<keyword evidence="3" id="KW-1003">Cell membrane</keyword>
<dbReference type="GO" id="GO:0004016">
    <property type="term" value="F:adenylate cyclase activity"/>
    <property type="evidence" value="ECO:0007669"/>
    <property type="project" value="UniProtKB-ARBA"/>
</dbReference>
<evidence type="ECO:0000256" key="7">
    <source>
        <dbReference type="SAM" id="Phobius"/>
    </source>
</evidence>
<name>A0A316TFK1_9ACTN</name>
<evidence type="ECO:0000256" key="6">
    <source>
        <dbReference type="ARBA" id="ARBA00023136"/>
    </source>
</evidence>
<dbReference type="OrthoDB" id="368920at2"/>
<dbReference type="SUPFAM" id="SSF158472">
    <property type="entry name" value="HAMP domain-like"/>
    <property type="match status" value="1"/>
</dbReference>
<feature type="transmembrane region" description="Helical" evidence="7">
    <location>
        <begin position="238"/>
        <end position="256"/>
    </location>
</feature>
<reference evidence="10 11" key="1">
    <citation type="submission" date="2018-05" db="EMBL/GenBank/DDBJ databases">
        <title>Nocardioides silvaticus genome.</title>
        <authorList>
            <person name="Li C."/>
            <person name="Wang G."/>
        </authorList>
    </citation>
    <scope>NUCLEOTIDE SEQUENCE [LARGE SCALE GENOMIC DNA]</scope>
    <source>
        <strain evidence="10 11">CCTCC AB 2018079</strain>
    </source>
</reference>
<feature type="domain" description="HAMP" evidence="9">
    <location>
        <begin position="262"/>
        <end position="314"/>
    </location>
</feature>
<organism evidence="10 11">
    <name type="scientific">Nocardioides silvaticus</name>
    <dbReference type="NCBI Taxonomy" id="2201891"/>
    <lineage>
        <taxon>Bacteria</taxon>
        <taxon>Bacillati</taxon>
        <taxon>Actinomycetota</taxon>
        <taxon>Actinomycetes</taxon>
        <taxon>Propionibacteriales</taxon>
        <taxon>Nocardioidaceae</taxon>
        <taxon>Nocardioides</taxon>
    </lineage>
</organism>
<dbReference type="AlphaFoldDB" id="A0A316TFK1"/>
<dbReference type="GO" id="GO:0005886">
    <property type="term" value="C:plasma membrane"/>
    <property type="evidence" value="ECO:0007669"/>
    <property type="project" value="UniProtKB-SubCell"/>
</dbReference>
<comment type="similarity">
    <text evidence="2">Belongs to the adenylyl cyclase class-3 family.</text>
</comment>
<gene>
    <name evidence="10" type="ORF">DJ010_09070</name>
</gene>
<accession>A0A316TFK1</accession>
<dbReference type="Gene3D" id="6.10.340.10">
    <property type="match status" value="1"/>
</dbReference>
<sequence length="528" mass="55708">MPRTTLARRRGPFGSRILGPAEQEPRRLRIRIQLLLTLVLVSTNLLGAGVVFVVNNFAVPAESPNTATKVALAIAVPVYVFVAAAIGVVWGTASSLRALRWATQGKDVVPTDKERRQALNVPLQLTLMQLTLWLAGTVLFTVLALVLQPDRTLSTGLTVGIGALVVAGVSYLLTEFTMRPVAARALADTEINKKARFVGIGPRMVLFWAIGTAVPLGGLVLAAILALADPQETNLRQMAVVTIVTAGAVLLFGFLLTDLNARSVVAPIESVREALRSVEAGDLEVDVVVYDGTELGALQSGFNQMVAGLREREKLRDLFGRHVGHDVATAAAAVDSGEVELGGETRQASVLFIDLVGSTAYAADHDAVEVVEVLNRFFGVVVDEVDRRGGLVNKFIGDAVLAIFGAPVPDEDHAASALAAARAMAIRLEEELPEIGAGIGVATGTVVAGNVGSKSRYEYTVIGDAVNSASRLTELAKEVPGGVLALWDTVVAAVGSGDADAATHWEKCGTKVLRGRTERTELAVPVWD</sequence>
<dbReference type="CDD" id="cd06225">
    <property type="entry name" value="HAMP"/>
    <property type="match status" value="1"/>
</dbReference>
<evidence type="ECO:0000256" key="4">
    <source>
        <dbReference type="ARBA" id="ARBA00022692"/>
    </source>
</evidence>
<evidence type="ECO:0000259" key="9">
    <source>
        <dbReference type="PROSITE" id="PS50885"/>
    </source>
</evidence>
<evidence type="ECO:0000256" key="5">
    <source>
        <dbReference type="ARBA" id="ARBA00022989"/>
    </source>
</evidence>
<feature type="transmembrane region" description="Helical" evidence="7">
    <location>
        <begin position="125"/>
        <end position="147"/>
    </location>
</feature>
<comment type="caution">
    <text evidence="10">The sequence shown here is derived from an EMBL/GenBank/DDBJ whole genome shotgun (WGS) entry which is preliminary data.</text>
</comment>
<dbReference type="PANTHER" id="PTHR43081">
    <property type="entry name" value="ADENYLATE CYCLASE, TERMINAL-DIFFERENTIATION SPECIFIC-RELATED"/>
    <property type="match status" value="1"/>
</dbReference>
<dbReference type="SUPFAM" id="SSF55073">
    <property type="entry name" value="Nucleotide cyclase"/>
    <property type="match status" value="1"/>
</dbReference>
<dbReference type="InterPro" id="IPR029787">
    <property type="entry name" value="Nucleotide_cyclase"/>
</dbReference>
<evidence type="ECO:0000256" key="2">
    <source>
        <dbReference type="ARBA" id="ARBA00005381"/>
    </source>
</evidence>
<evidence type="ECO:0008006" key="12">
    <source>
        <dbReference type="Google" id="ProtNLM"/>
    </source>
</evidence>
<dbReference type="SMART" id="SM00044">
    <property type="entry name" value="CYCc"/>
    <property type="match status" value="1"/>
</dbReference>
<keyword evidence="5 7" id="KW-1133">Transmembrane helix</keyword>
<comment type="subcellular location">
    <subcellularLocation>
        <location evidence="1">Cell membrane</location>
        <topology evidence="1">Multi-pass membrane protein</topology>
    </subcellularLocation>
</comment>
<dbReference type="Pfam" id="PF00211">
    <property type="entry name" value="Guanylate_cyc"/>
    <property type="match status" value="1"/>
</dbReference>
<dbReference type="InterPro" id="IPR050697">
    <property type="entry name" value="Adenylyl/Guanylyl_Cyclase_3/4"/>
</dbReference>
<proteinExistence type="inferred from homology"/>
<dbReference type="Gene3D" id="3.30.70.1230">
    <property type="entry name" value="Nucleotide cyclase"/>
    <property type="match status" value="1"/>
</dbReference>
<protein>
    <recommendedName>
        <fullName evidence="12">Adenylate/guanylate cyclase domain-containing protein</fullName>
    </recommendedName>
</protein>
<evidence type="ECO:0000313" key="11">
    <source>
        <dbReference type="Proteomes" id="UP000245507"/>
    </source>
</evidence>
<evidence type="ECO:0000256" key="1">
    <source>
        <dbReference type="ARBA" id="ARBA00004651"/>
    </source>
</evidence>
<dbReference type="RefSeq" id="WP_109693346.1">
    <property type="nucleotide sequence ID" value="NZ_QGDD01000003.1"/>
</dbReference>
<keyword evidence="6 7" id="KW-0472">Membrane</keyword>
<dbReference type="Proteomes" id="UP000245507">
    <property type="component" value="Unassembled WGS sequence"/>
</dbReference>
<dbReference type="GO" id="GO:0006171">
    <property type="term" value="P:cAMP biosynthetic process"/>
    <property type="evidence" value="ECO:0007669"/>
    <property type="project" value="TreeGrafter"/>
</dbReference>
<feature type="transmembrane region" description="Helical" evidence="7">
    <location>
        <begin position="153"/>
        <end position="174"/>
    </location>
</feature>
<evidence type="ECO:0000256" key="3">
    <source>
        <dbReference type="ARBA" id="ARBA00022475"/>
    </source>
</evidence>
<dbReference type="CDD" id="cd07302">
    <property type="entry name" value="CHD"/>
    <property type="match status" value="1"/>
</dbReference>
<feature type="transmembrane region" description="Helical" evidence="7">
    <location>
        <begin position="34"/>
        <end position="58"/>
    </location>
</feature>
<dbReference type="PROSITE" id="PS50885">
    <property type="entry name" value="HAMP"/>
    <property type="match status" value="1"/>
</dbReference>
<evidence type="ECO:0000313" key="10">
    <source>
        <dbReference type="EMBL" id="PWN03257.1"/>
    </source>
</evidence>
<evidence type="ECO:0000259" key="8">
    <source>
        <dbReference type="PROSITE" id="PS50125"/>
    </source>
</evidence>
<dbReference type="EMBL" id="QGDD01000003">
    <property type="protein sequence ID" value="PWN03257.1"/>
    <property type="molecule type" value="Genomic_DNA"/>
</dbReference>
<keyword evidence="4 7" id="KW-0812">Transmembrane</keyword>
<dbReference type="PANTHER" id="PTHR43081:SF17">
    <property type="entry name" value="BLL5647 PROTEIN"/>
    <property type="match status" value="1"/>
</dbReference>
<dbReference type="InterPro" id="IPR003660">
    <property type="entry name" value="HAMP_dom"/>
</dbReference>
<dbReference type="Pfam" id="PF00672">
    <property type="entry name" value="HAMP"/>
    <property type="match status" value="1"/>
</dbReference>
<dbReference type="PROSITE" id="PS50125">
    <property type="entry name" value="GUANYLATE_CYCLASE_2"/>
    <property type="match status" value="1"/>
</dbReference>
<dbReference type="GO" id="GO:0035556">
    <property type="term" value="P:intracellular signal transduction"/>
    <property type="evidence" value="ECO:0007669"/>
    <property type="project" value="InterPro"/>
</dbReference>
<dbReference type="SMART" id="SM00304">
    <property type="entry name" value="HAMP"/>
    <property type="match status" value="1"/>
</dbReference>
<feature type="transmembrane region" description="Helical" evidence="7">
    <location>
        <begin position="70"/>
        <end position="90"/>
    </location>
</feature>
<dbReference type="InterPro" id="IPR001054">
    <property type="entry name" value="A/G_cyclase"/>
</dbReference>
<keyword evidence="11" id="KW-1185">Reference proteome</keyword>
<feature type="transmembrane region" description="Helical" evidence="7">
    <location>
        <begin position="205"/>
        <end position="226"/>
    </location>
</feature>
<feature type="domain" description="Guanylate cyclase" evidence="8">
    <location>
        <begin position="349"/>
        <end position="473"/>
    </location>
</feature>